<dbReference type="EMBL" id="GEBQ01010689">
    <property type="protein sequence ID" value="JAT29288.1"/>
    <property type="molecule type" value="Transcribed_RNA"/>
</dbReference>
<feature type="non-terminal residue" evidence="1">
    <location>
        <position position="1"/>
    </location>
</feature>
<organism evidence="1">
    <name type="scientific">Graphocephala atropunctata</name>
    <dbReference type="NCBI Taxonomy" id="36148"/>
    <lineage>
        <taxon>Eukaryota</taxon>
        <taxon>Metazoa</taxon>
        <taxon>Ecdysozoa</taxon>
        <taxon>Arthropoda</taxon>
        <taxon>Hexapoda</taxon>
        <taxon>Insecta</taxon>
        <taxon>Pterygota</taxon>
        <taxon>Neoptera</taxon>
        <taxon>Paraneoptera</taxon>
        <taxon>Hemiptera</taxon>
        <taxon>Auchenorrhyncha</taxon>
        <taxon>Membracoidea</taxon>
        <taxon>Cicadellidae</taxon>
        <taxon>Cicadellinae</taxon>
        <taxon>Cicadellini</taxon>
        <taxon>Graphocephala</taxon>
    </lineage>
</organism>
<sequence length="109" mass="12323">QATSCVFQNDKKAYTQQKDNADTVASPSCILSCSDIYKLFVELRNDFRRVENSVTELTKSNQSQMDILSLSFINAKSETLKLHQTVADLILENQTLRSQISPESTFGER</sequence>
<accession>A0A1B6M035</accession>
<proteinExistence type="predicted"/>
<evidence type="ECO:0000313" key="1">
    <source>
        <dbReference type="EMBL" id="JAT29288.1"/>
    </source>
</evidence>
<reference evidence="1" key="1">
    <citation type="submission" date="2015-11" db="EMBL/GenBank/DDBJ databases">
        <title>De novo transcriptome assembly of four potential Pierce s Disease insect vectors from Arizona vineyards.</title>
        <authorList>
            <person name="Tassone E.E."/>
        </authorList>
    </citation>
    <scope>NUCLEOTIDE SEQUENCE</scope>
</reference>
<dbReference type="AlphaFoldDB" id="A0A1B6M035"/>
<name>A0A1B6M035_9HEMI</name>
<protein>
    <submittedName>
        <fullName evidence="1">Uncharacterized protein</fullName>
    </submittedName>
</protein>
<gene>
    <name evidence="1" type="ORF">g.28469</name>
</gene>